<reference evidence="2" key="1">
    <citation type="journal article" date="2019" name="Int. J. Syst. Evol. Microbiol.">
        <title>The Global Catalogue of Microorganisms (GCM) 10K type strain sequencing project: providing services to taxonomists for standard genome sequencing and annotation.</title>
        <authorList>
            <consortium name="The Broad Institute Genomics Platform"/>
            <consortium name="The Broad Institute Genome Sequencing Center for Infectious Disease"/>
            <person name="Wu L."/>
            <person name="Ma J."/>
        </authorList>
    </citation>
    <scope>NUCLEOTIDE SEQUENCE [LARGE SCALE GENOMIC DNA]</scope>
    <source>
        <strain evidence="2">NBRC 105830</strain>
    </source>
</reference>
<dbReference type="RefSeq" id="WP_431308210.1">
    <property type="nucleotide sequence ID" value="NZ_BSUJ01000001.1"/>
</dbReference>
<dbReference type="EMBL" id="BSUJ01000001">
    <property type="protein sequence ID" value="GMA19842.1"/>
    <property type="molecule type" value="Genomic_DNA"/>
</dbReference>
<sequence>MVVAQPRDVDTTQPCGDGRCGLLPGRQLGDRELRLSGRERGACCIDEVKRAGLSVRGESASIPLIAEFVGGEQVAAATLAGGFAQKVHHAE</sequence>
<protein>
    <submittedName>
        <fullName evidence="1">Uncharacterized protein</fullName>
    </submittedName>
</protein>
<evidence type="ECO:0000313" key="2">
    <source>
        <dbReference type="Proteomes" id="UP001157109"/>
    </source>
</evidence>
<gene>
    <name evidence="1" type="ORF">GCM10025862_18630</name>
</gene>
<dbReference type="Proteomes" id="UP001157109">
    <property type="component" value="Unassembled WGS sequence"/>
</dbReference>
<comment type="caution">
    <text evidence="1">The sequence shown here is derived from an EMBL/GenBank/DDBJ whole genome shotgun (WGS) entry which is preliminary data.</text>
</comment>
<proteinExistence type="predicted"/>
<name>A0ABQ6HNC8_9MICO</name>
<organism evidence="1 2">
    <name type="scientific">Arsenicicoccus piscis</name>
    <dbReference type="NCBI Taxonomy" id="673954"/>
    <lineage>
        <taxon>Bacteria</taxon>
        <taxon>Bacillati</taxon>
        <taxon>Actinomycetota</taxon>
        <taxon>Actinomycetes</taxon>
        <taxon>Micrococcales</taxon>
        <taxon>Intrasporangiaceae</taxon>
        <taxon>Arsenicicoccus</taxon>
    </lineage>
</organism>
<evidence type="ECO:0000313" key="1">
    <source>
        <dbReference type="EMBL" id="GMA19842.1"/>
    </source>
</evidence>
<keyword evidence="2" id="KW-1185">Reference proteome</keyword>
<accession>A0ABQ6HNC8</accession>